<dbReference type="EMBL" id="LSRX01000150">
    <property type="protein sequence ID" value="OLQ06888.1"/>
    <property type="molecule type" value="Genomic_DNA"/>
</dbReference>
<sequence>MLCAVFSVQRQRCTRGSLPSHYTWKAMTTLRSRGLLPIFALAAFALCLWTRSEDEADFALPRAVVRPKAAAAEEPALLAGAYEKMGESEEPVTALASRHIKKAYYNDGWRHGGINMWMEDQLGGNWMNISALKQYTYASGRLKPRVMTKLRMSDHKRAVRYIKRFRQLGIMPYHRLLAKIETDPAAKRPLRPRSTSGGFGQRKGTKEVREAVDGLAEALKSRRILLRATAESAGDLWCPILAHSKEFSDAATCCFTLLHGVWSSAGEEQKKLFKVGWFQTESYQVSNDLRKHQLLNCPPSVDTSHMAVAVEGSMALSAQRGRQANGELATSRSSSQSSGWFEALAEDVADQLRELDQDPALLVGNLVSRATAHVAIAPVSAVAPWALQKPDLLSNDLRKHQLLNCPPSVDTSHMAVAVEGMGAEVSVSVTLVSGASVALSSPALEGSMALSEANGELATSRSSSQSSGWFEALAEDVADQLRELDQDPALLVGNLVSRATAHVAIAPVSAVAPWALQKPDLRYPPPPPPNPPVFTDKMDNANGLLEGNCLSILKQTRDKYKSVVQKLLQQMELKPDKAHEELQAEANKSSYVRKLLQGYLDGNESMLDLEPLPQLPMAYSPMPFRPPPPPPIHQPLVYPVHQTFLGPPPHVAGPTPLYGRYTNETCGGSAAQAWIASWRLILSNDLRKHQLLNCPPSVDTSHMAVAVEGMGAEVSVSVTLVSGASVALSSPALEGESIAQLRLRIADALAVPCGQVALLSGTDLLRDLQKEFTRHAMQMCSWATVVVVTLLGRVCAKEAAAACSTASIDGCSSAKPDETALLQLDSGDLSKASKEGLNRPRRRWHRRGSGKNGAYSYKYGKYGYKTTAKTTSTTTTTTTTVLCNYVISISRSDQGASTHWQSRTATGPPGTTFETGRDFDEFCSTTYNENAFGADFCMQNFSVPAGVRLIKSSTGDIVGSGVCCNWVTNHILQVSSDCGPTVVEPPVCTYTVEVERSDQPGTSNFNLKVAGPPGDSFTFDGTCSADPEVPLASLCLGFNVAAGVRILKNSANESVQSGTCCNSVQNSVVSVTDDCSE</sequence>
<reference evidence="1 2" key="1">
    <citation type="submission" date="2016-02" db="EMBL/GenBank/DDBJ databases">
        <title>Genome analysis of coral dinoflagellate symbionts highlights evolutionary adaptations to a symbiotic lifestyle.</title>
        <authorList>
            <person name="Aranda M."/>
            <person name="Li Y."/>
            <person name="Liew Y.J."/>
            <person name="Baumgarten S."/>
            <person name="Simakov O."/>
            <person name="Wilson M."/>
            <person name="Piel J."/>
            <person name="Ashoor H."/>
            <person name="Bougouffa S."/>
            <person name="Bajic V.B."/>
            <person name="Ryu T."/>
            <person name="Ravasi T."/>
            <person name="Bayer T."/>
            <person name="Micklem G."/>
            <person name="Kim H."/>
            <person name="Bhak J."/>
            <person name="Lajeunesse T.C."/>
            <person name="Voolstra C.R."/>
        </authorList>
    </citation>
    <scope>NUCLEOTIDE SEQUENCE [LARGE SCALE GENOMIC DNA]</scope>
    <source>
        <strain evidence="1 2">CCMP2467</strain>
    </source>
</reference>
<organism evidence="1 2">
    <name type="scientific">Symbiodinium microadriaticum</name>
    <name type="common">Dinoflagellate</name>
    <name type="synonym">Zooxanthella microadriatica</name>
    <dbReference type="NCBI Taxonomy" id="2951"/>
    <lineage>
        <taxon>Eukaryota</taxon>
        <taxon>Sar</taxon>
        <taxon>Alveolata</taxon>
        <taxon>Dinophyceae</taxon>
        <taxon>Suessiales</taxon>
        <taxon>Symbiodiniaceae</taxon>
        <taxon>Symbiodinium</taxon>
    </lineage>
</organism>
<dbReference type="Gene3D" id="4.10.640.10">
    <property type="entry name" value="Ribosomal protein S18"/>
    <property type="match status" value="1"/>
</dbReference>
<evidence type="ECO:0000313" key="1">
    <source>
        <dbReference type="EMBL" id="OLQ06888.1"/>
    </source>
</evidence>
<dbReference type="GO" id="GO:0006412">
    <property type="term" value="P:translation"/>
    <property type="evidence" value="ECO:0007669"/>
    <property type="project" value="InterPro"/>
</dbReference>
<dbReference type="AlphaFoldDB" id="A0A1Q9EHN6"/>
<dbReference type="GO" id="GO:0005840">
    <property type="term" value="C:ribosome"/>
    <property type="evidence" value="ECO:0007669"/>
    <property type="project" value="UniProtKB-KW"/>
</dbReference>
<dbReference type="SUPFAM" id="SSF46911">
    <property type="entry name" value="Ribosomal protein S18"/>
    <property type="match status" value="1"/>
</dbReference>
<evidence type="ECO:0000313" key="2">
    <source>
        <dbReference type="Proteomes" id="UP000186817"/>
    </source>
</evidence>
<dbReference type="InterPro" id="IPR036870">
    <property type="entry name" value="Ribosomal_bS18_sf"/>
</dbReference>
<dbReference type="GO" id="GO:1990904">
    <property type="term" value="C:ribonucleoprotein complex"/>
    <property type="evidence" value="ECO:0007669"/>
    <property type="project" value="UniProtKB-KW"/>
</dbReference>
<gene>
    <name evidence="1" type="ORF">AK812_SmicGene9764</name>
</gene>
<protein>
    <submittedName>
        <fullName evidence="1">Uncharacterized protein</fullName>
    </submittedName>
</protein>
<proteinExistence type="predicted"/>
<accession>A0A1Q9EHN6</accession>
<keyword evidence="2" id="KW-1185">Reference proteome</keyword>
<dbReference type="Proteomes" id="UP000186817">
    <property type="component" value="Unassembled WGS sequence"/>
</dbReference>
<dbReference type="GO" id="GO:0003735">
    <property type="term" value="F:structural constituent of ribosome"/>
    <property type="evidence" value="ECO:0007669"/>
    <property type="project" value="InterPro"/>
</dbReference>
<dbReference type="OrthoDB" id="431583at2759"/>
<comment type="caution">
    <text evidence="1">The sequence shown here is derived from an EMBL/GenBank/DDBJ whole genome shotgun (WGS) entry which is preliminary data.</text>
</comment>
<name>A0A1Q9EHN6_SYMMI</name>